<feature type="compositionally biased region" description="Polar residues" evidence="1">
    <location>
        <begin position="131"/>
        <end position="144"/>
    </location>
</feature>
<dbReference type="EMBL" id="CAJNOJ010000442">
    <property type="protein sequence ID" value="CAF1449716.1"/>
    <property type="molecule type" value="Genomic_DNA"/>
</dbReference>
<feature type="region of interest" description="Disordered" evidence="1">
    <location>
        <begin position="82"/>
        <end position="122"/>
    </location>
</feature>
<feature type="compositionally biased region" description="Low complexity" evidence="1">
    <location>
        <begin position="111"/>
        <end position="122"/>
    </location>
</feature>
<sequence>MTPTFDVQNSAVSGDDGVARDAAFQALSPFSGAFSPTQVREQMVGPILNGPPTSIWRRTTISHSNVDGSFCFPMARCEPSAAGMGTTRMVARRERRENARNSGYTTTIPQTPVTPSTNSTTTTAAAVIHTSTNETSPQLQQLNLSDEELM</sequence>
<evidence type="ECO:0000313" key="2">
    <source>
        <dbReference type="EMBL" id="CAF1449716.1"/>
    </source>
</evidence>
<protein>
    <submittedName>
        <fullName evidence="2">Uncharacterized protein</fullName>
    </submittedName>
</protein>
<gene>
    <name evidence="2" type="ORF">EDS130_LOCUS39438</name>
</gene>
<feature type="region of interest" description="Disordered" evidence="1">
    <location>
        <begin position="131"/>
        <end position="150"/>
    </location>
</feature>
<dbReference type="Proteomes" id="UP000663852">
    <property type="component" value="Unassembled WGS sequence"/>
</dbReference>
<dbReference type="AlphaFoldDB" id="A0A815PIK5"/>
<name>A0A815PIK5_ADIRI</name>
<accession>A0A815PIK5</accession>
<comment type="caution">
    <text evidence="2">The sequence shown here is derived from an EMBL/GenBank/DDBJ whole genome shotgun (WGS) entry which is preliminary data.</text>
</comment>
<evidence type="ECO:0000256" key="1">
    <source>
        <dbReference type="SAM" id="MobiDB-lite"/>
    </source>
</evidence>
<proteinExistence type="predicted"/>
<evidence type="ECO:0000313" key="3">
    <source>
        <dbReference type="Proteomes" id="UP000663852"/>
    </source>
</evidence>
<organism evidence="2 3">
    <name type="scientific">Adineta ricciae</name>
    <name type="common">Rotifer</name>
    <dbReference type="NCBI Taxonomy" id="249248"/>
    <lineage>
        <taxon>Eukaryota</taxon>
        <taxon>Metazoa</taxon>
        <taxon>Spiralia</taxon>
        <taxon>Gnathifera</taxon>
        <taxon>Rotifera</taxon>
        <taxon>Eurotatoria</taxon>
        <taxon>Bdelloidea</taxon>
        <taxon>Adinetida</taxon>
        <taxon>Adinetidae</taxon>
        <taxon>Adineta</taxon>
    </lineage>
</organism>
<reference evidence="2" key="1">
    <citation type="submission" date="2021-02" db="EMBL/GenBank/DDBJ databases">
        <authorList>
            <person name="Nowell W R."/>
        </authorList>
    </citation>
    <scope>NUCLEOTIDE SEQUENCE</scope>
</reference>